<dbReference type="Pfam" id="PF12796">
    <property type="entry name" value="Ank_2"/>
    <property type="match status" value="1"/>
</dbReference>
<dbReference type="Proteomes" id="UP001236800">
    <property type="component" value="Chromosome"/>
</dbReference>
<accession>A0AA50KFR5</accession>
<dbReference type="InterPro" id="IPR036770">
    <property type="entry name" value="Ankyrin_rpt-contain_sf"/>
</dbReference>
<reference evidence="1" key="1">
    <citation type="submission" date="2023-08" db="EMBL/GenBank/DDBJ databases">
        <title>Complete genome sequence of Shewanella oncorhynchi Z-P2, a siderophore putrebactin-producing bacterium.</title>
        <authorList>
            <person name="Zhang Y."/>
        </authorList>
    </citation>
    <scope>NUCLEOTIDE SEQUENCE</scope>
    <source>
        <strain evidence="1">Z-P2</strain>
    </source>
</reference>
<dbReference type="RefSeq" id="WP_263178129.1">
    <property type="nucleotide sequence ID" value="NZ_CP132914.1"/>
</dbReference>
<proteinExistence type="predicted"/>
<dbReference type="AlphaFoldDB" id="A0AA50KFR5"/>
<sequence length="112" mass="12615">MNDKLMGQALIDAVVKHDIITVKQLIKQGVDVEYIDSQNMTALLHCCQLQLLDILMLLVEAGADVHHANNLGHLPVELAHWHGEFHMGSYTATSQKMVKYLERYGGVQRGHR</sequence>
<dbReference type="SUPFAM" id="SSF48403">
    <property type="entry name" value="Ankyrin repeat"/>
    <property type="match status" value="1"/>
</dbReference>
<dbReference type="EMBL" id="CP132914">
    <property type="protein sequence ID" value="WMB74255.1"/>
    <property type="molecule type" value="Genomic_DNA"/>
</dbReference>
<protein>
    <submittedName>
        <fullName evidence="1">Ankyrin repeat domain-containing protein</fullName>
    </submittedName>
</protein>
<organism evidence="1">
    <name type="scientific">Shewanella oncorhynchi</name>
    <dbReference type="NCBI Taxonomy" id="2726434"/>
    <lineage>
        <taxon>Bacteria</taxon>
        <taxon>Pseudomonadati</taxon>
        <taxon>Pseudomonadota</taxon>
        <taxon>Gammaproteobacteria</taxon>
        <taxon>Alteromonadales</taxon>
        <taxon>Shewanellaceae</taxon>
        <taxon>Shewanella</taxon>
    </lineage>
</organism>
<dbReference type="KEGG" id="sog:RA178_06475"/>
<evidence type="ECO:0000313" key="1">
    <source>
        <dbReference type="EMBL" id="WMB74255.1"/>
    </source>
</evidence>
<dbReference type="InterPro" id="IPR002110">
    <property type="entry name" value="Ankyrin_rpt"/>
</dbReference>
<dbReference type="GeneID" id="301338813"/>
<name>A0AA50KFR5_9GAMM</name>
<gene>
    <name evidence="1" type="ORF">RA178_06475</name>
</gene>
<dbReference type="Gene3D" id="1.25.40.20">
    <property type="entry name" value="Ankyrin repeat-containing domain"/>
    <property type="match status" value="1"/>
</dbReference>